<dbReference type="AlphaFoldDB" id="A0A0S4MIF9"/>
<name>A0A0S4MIF9_ECHMU</name>
<proteinExistence type="predicted"/>
<reference evidence="1" key="1">
    <citation type="journal article" date="2013" name="Nature">
        <title>The genomes of four tapeworm species reveal adaptations to parasitism.</title>
        <authorList>
            <person name="Tsai I.J."/>
            <person name="Zarowiecki M."/>
            <person name="Holroyd N."/>
            <person name="Garciarrubio A."/>
            <person name="Sanchez-Flores A."/>
            <person name="Brooks K.L."/>
            <person name="Tracey A."/>
            <person name="Bobes R.J."/>
            <person name="Fragoso G."/>
            <person name="Sciutto E."/>
            <person name="Aslett M."/>
            <person name="Beasley H."/>
            <person name="Bennett H.M."/>
            <person name="Cai J."/>
            <person name="Camicia F."/>
            <person name="Clark R."/>
            <person name="Cucher M."/>
            <person name="De Silva N."/>
            <person name="Day T.A."/>
            <person name="Deplazes P."/>
            <person name="Estrada K."/>
            <person name="Fernandez C."/>
            <person name="Holland P.W."/>
            <person name="Hou J."/>
            <person name="Hu S."/>
            <person name="Huckvale T."/>
            <person name="Hung S.S."/>
            <person name="Kamenetzky L."/>
            <person name="Keane J.A."/>
            <person name="Kiss F."/>
            <person name="Koziol U."/>
            <person name="Lambert O."/>
            <person name="Liu K."/>
            <person name="Luo X."/>
            <person name="Luo Y."/>
            <person name="Macchiaroli N."/>
            <person name="Nichol S."/>
            <person name="Paps J."/>
            <person name="Parkinson J."/>
            <person name="Pouchkina-Stantcheva N."/>
            <person name="Riddiford N."/>
            <person name="Rosenzvit M."/>
            <person name="Salinas G."/>
            <person name="Wasmuth J.D."/>
            <person name="Zamanian M."/>
            <person name="Zheng Y."/>
            <person name="Cai X."/>
            <person name="Soberon X."/>
            <person name="Olson P.D."/>
            <person name="Laclette J.P."/>
            <person name="Brehm K."/>
            <person name="Berriman M."/>
            <person name="Garciarrubio A."/>
            <person name="Bobes R.J."/>
            <person name="Fragoso G."/>
            <person name="Sanchez-Flores A."/>
            <person name="Estrada K."/>
            <person name="Cevallos M.A."/>
            <person name="Morett E."/>
            <person name="Gonzalez V."/>
            <person name="Portillo T."/>
            <person name="Ochoa-Leyva A."/>
            <person name="Jose M.V."/>
            <person name="Sciutto E."/>
            <person name="Landa A."/>
            <person name="Jimenez L."/>
            <person name="Valdes V."/>
            <person name="Carrero J.C."/>
            <person name="Larralde C."/>
            <person name="Morales-Montor J."/>
            <person name="Limon-Lason J."/>
            <person name="Soberon X."/>
            <person name="Laclette J.P."/>
        </authorList>
    </citation>
    <scope>NUCLEOTIDE SEQUENCE [LARGE SCALE GENOMIC DNA]</scope>
</reference>
<sequence>MALWQSVNSQAWEIEDNGISVWYRVASLPKPRIRAFDKLLPFRRKYAICDQFNCLPMNHSLVSTAKIWLVEMYHNFSSSRVPGSG</sequence>
<reference evidence="1" key="2">
    <citation type="submission" date="2015-11" db="EMBL/GenBank/DDBJ databases">
        <authorList>
            <person name="Zhang Y."/>
            <person name="Guo Z."/>
        </authorList>
    </citation>
    <scope>NUCLEOTIDE SEQUENCE</scope>
</reference>
<organism evidence="1 2">
    <name type="scientific">Echinococcus multilocularis</name>
    <name type="common">Fox tapeworm</name>
    <dbReference type="NCBI Taxonomy" id="6211"/>
    <lineage>
        <taxon>Eukaryota</taxon>
        <taxon>Metazoa</taxon>
        <taxon>Spiralia</taxon>
        <taxon>Lophotrochozoa</taxon>
        <taxon>Platyhelminthes</taxon>
        <taxon>Cestoda</taxon>
        <taxon>Eucestoda</taxon>
        <taxon>Cyclophyllidea</taxon>
        <taxon>Taeniidae</taxon>
        <taxon>Echinococcus</taxon>
    </lineage>
</organism>
<accession>A0A0S4MIF9</accession>
<keyword evidence="2" id="KW-1185">Reference proteome</keyword>
<evidence type="ECO:0000313" key="2">
    <source>
        <dbReference type="Proteomes" id="UP000017246"/>
    </source>
</evidence>
<evidence type="ECO:0000313" key="1">
    <source>
        <dbReference type="EMBL" id="CUT98577.1"/>
    </source>
</evidence>
<dbReference type="EMBL" id="LN902841">
    <property type="protein sequence ID" value="CUT98577.1"/>
    <property type="molecule type" value="Genomic_DNA"/>
</dbReference>
<protein>
    <submittedName>
        <fullName evidence="1">Ribonuclease P protein subunit p40</fullName>
    </submittedName>
</protein>
<dbReference type="Proteomes" id="UP000017246">
    <property type="component" value="Unassembled WGS sequence"/>
</dbReference>